<dbReference type="AlphaFoldDB" id="A0A1H3YYY8"/>
<dbReference type="RefSeq" id="WP_091397222.1">
    <property type="nucleotide sequence ID" value="NZ_FNQY01000009.1"/>
</dbReference>
<feature type="compositionally biased region" description="Acidic residues" evidence="1">
    <location>
        <begin position="92"/>
        <end position="131"/>
    </location>
</feature>
<feature type="compositionally biased region" description="Basic and acidic residues" evidence="1">
    <location>
        <begin position="1"/>
        <end position="10"/>
    </location>
</feature>
<feature type="compositionally biased region" description="Polar residues" evidence="1">
    <location>
        <begin position="25"/>
        <end position="35"/>
    </location>
</feature>
<dbReference type="STRING" id="551991.SAMN05192529_109121"/>
<reference evidence="2 3" key="1">
    <citation type="submission" date="2016-10" db="EMBL/GenBank/DDBJ databases">
        <authorList>
            <person name="de Groot N.N."/>
        </authorList>
    </citation>
    <scope>NUCLEOTIDE SEQUENCE [LARGE SCALE GENOMIC DNA]</scope>
    <source>
        <strain evidence="2 3">Vu-144</strain>
    </source>
</reference>
<proteinExistence type="predicted"/>
<sequence>MTRKDNKIADTDPVNLDSNADQKYAESMQQKTELINQKVDSEDAQNPEFLNADDGASSVDEEQVVNQDNVSEEEIKDLYNAANRMPGKDDLLDQEFLDDQDDDGSPLNEEDDFLGEDLDIDQDEADSNIYDDNEKNSVP</sequence>
<evidence type="ECO:0000256" key="1">
    <source>
        <dbReference type="SAM" id="MobiDB-lite"/>
    </source>
</evidence>
<protein>
    <submittedName>
        <fullName evidence="2">Uncharacterized protein</fullName>
    </submittedName>
</protein>
<feature type="region of interest" description="Disordered" evidence="1">
    <location>
        <begin position="1"/>
        <end position="20"/>
    </location>
</feature>
<evidence type="ECO:0000313" key="3">
    <source>
        <dbReference type="Proteomes" id="UP000199041"/>
    </source>
</evidence>
<feature type="region of interest" description="Disordered" evidence="1">
    <location>
        <begin position="25"/>
        <end position="139"/>
    </location>
</feature>
<organism evidence="2 3">
    <name type="scientific">Arachidicoccus rhizosphaerae</name>
    <dbReference type="NCBI Taxonomy" id="551991"/>
    <lineage>
        <taxon>Bacteria</taxon>
        <taxon>Pseudomonadati</taxon>
        <taxon>Bacteroidota</taxon>
        <taxon>Chitinophagia</taxon>
        <taxon>Chitinophagales</taxon>
        <taxon>Chitinophagaceae</taxon>
        <taxon>Arachidicoccus</taxon>
    </lineage>
</organism>
<dbReference type="Proteomes" id="UP000199041">
    <property type="component" value="Unassembled WGS sequence"/>
</dbReference>
<accession>A0A1H3YYY8</accession>
<evidence type="ECO:0000313" key="2">
    <source>
        <dbReference type="EMBL" id="SEA16348.1"/>
    </source>
</evidence>
<gene>
    <name evidence="2" type="ORF">SAMN05192529_109121</name>
</gene>
<name>A0A1H3YYY8_9BACT</name>
<dbReference type="EMBL" id="FNQY01000009">
    <property type="protein sequence ID" value="SEA16348.1"/>
    <property type="molecule type" value="Genomic_DNA"/>
</dbReference>
<keyword evidence="3" id="KW-1185">Reference proteome</keyword>